<dbReference type="SMART" id="SM00267">
    <property type="entry name" value="GGDEF"/>
    <property type="match status" value="1"/>
</dbReference>
<dbReference type="CDD" id="cd06225">
    <property type="entry name" value="HAMP"/>
    <property type="match status" value="1"/>
</dbReference>
<dbReference type="SUPFAM" id="SSF55073">
    <property type="entry name" value="Nucleotide cyclase"/>
    <property type="match status" value="1"/>
</dbReference>
<dbReference type="Proteomes" id="UP000184171">
    <property type="component" value="Unassembled WGS sequence"/>
</dbReference>
<accession>A0A1M6FLC9</accession>
<keyword evidence="3 6" id="KW-0812">Transmembrane</keyword>
<dbReference type="Gene3D" id="3.30.70.270">
    <property type="match status" value="1"/>
</dbReference>
<evidence type="ECO:0000313" key="9">
    <source>
        <dbReference type="EMBL" id="SHI98449.1"/>
    </source>
</evidence>
<proteinExistence type="predicted"/>
<feature type="transmembrane region" description="Helical" evidence="6">
    <location>
        <begin position="6"/>
        <end position="28"/>
    </location>
</feature>
<dbReference type="OrthoDB" id="9812260at2"/>
<dbReference type="InterPro" id="IPR029151">
    <property type="entry name" value="Sensor-like_sf"/>
</dbReference>
<evidence type="ECO:0000256" key="1">
    <source>
        <dbReference type="ARBA" id="ARBA00004651"/>
    </source>
</evidence>
<dbReference type="PROSITE" id="PS50885">
    <property type="entry name" value="HAMP"/>
    <property type="match status" value="1"/>
</dbReference>
<dbReference type="InterPro" id="IPR043128">
    <property type="entry name" value="Rev_trsase/Diguanyl_cyclase"/>
</dbReference>
<dbReference type="Pfam" id="PF00672">
    <property type="entry name" value="HAMP"/>
    <property type="match status" value="1"/>
</dbReference>
<dbReference type="PANTHER" id="PTHR46663:SF2">
    <property type="entry name" value="GGDEF DOMAIN-CONTAINING PROTEIN"/>
    <property type="match status" value="1"/>
</dbReference>
<dbReference type="Pfam" id="PF00990">
    <property type="entry name" value="GGDEF"/>
    <property type="match status" value="1"/>
</dbReference>
<evidence type="ECO:0000256" key="6">
    <source>
        <dbReference type="SAM" id="Phobius"/>
    </source>
</evidence>
<dbReference type="CDD" id="cd01949">
    <property type="entry name" value="GGDEF"/>
    <property type="match status" value="1"/>
</dbReference>
<evidence type="ECO:0000259" key="7">
    <source>
        <dbReference type="PROSITE" id="PS50885"/>
    </source>
</evidence>
<dbReference type="SUPFAM" id="SSF158472">
    <property type="entry name" value="HAMP domain-like"/>
    <property type="match status" value="1"/>
</dbReference>
<evidence type="ECO:0000256" key="4">
    <source>
        <dbReference type="ARBA" id="ARBA00022989"/>
    </source>
</evidence>
<dbReference type="PROSITE" id="PS50887">
    <property type="entry name" value="GGDEF"/>
    <property type="match status" value="1"/>
</dbReference>
<dbReference type="NCBIfam" id="TIGR00254">
    <property type="entry name" value="GGDEF"/>
    <property type="match status" value="1"/>
</dbReference>
<dbReference type="GO" id="GO:0007165">
    <property type="term" value="P:signal transduction"/>
    <property type="evidence" value="ECO:0007669"/>
    <property type="project" value="InterPro"/>
</dbReference>
<dbReference type="AlphaFoldDB" id="A0A1M6FLC9"/>
<reference evidence="9 10" key="1">
    <citation type="submission" date="2016-11" db="EMBL/GenBank/DDBJ databases">
        <authorList>
            <person name="Jaros S."/>
            <person name="Januszkiewicz K."/>
            <person name="Wedrychowicz H."/>
        </authorList>
    </citation>
    <scope>NUCLEOTIDE SEQUENCE [LARGE SCALE GENOMIC DNA]</scope>
    <source>
        <strain evidence="9 10">DSM 5091</strain>
    </source>
</reference>
<comment type="subcellular location">
    <subcellularLocation>
        <location evidence="1">Cell membrane</location>
        <topology evidence="1">Multi-pass membrane protein</topology>
    </subcellularLocation>
</comment>
<protein>
    <submittedName>
        <fullName evidence="9">Diguanylate cyclase (GGDEF) domain-containing protein</fullName>
    </submittedName>
</protein>
<dbReference type="InterPro" id="IPR003660">
    <property type="entry name" value="HAMP_dom"/>
</dbReference>
<dbReference type="GO" id="GO:0005886">
    <property type="term" value="C:plasma membrane"/>
    <property type="evidence" value="ECO:0007669"/>
    <property type="project" value="UniProtKB-SubCell"/>
</dbReference>
<dbReference type="InterPro" id="IPR000160">
    <property type="entry name" value="GGDEF_dom"/>
</dbReference>
<dbReference type="STRING" id="1122189.SAMN02745165_01330"/>
<feature type="domain" description="GGDEF" evidence="8">
    <location>
        <begin position="440"/>
        <end position="569"/>
    </location>
</feature>
<evidence type="ECO:0000256" key="5">
    <source>
        <dbReference type="ARBA" id="ARBA00023136"/>
    </source>
</evidence>
<feature type="transmembrane region" description="Helical" evidence="6">
    <location>
        <begin position="343"/>
        <end position="365"/>
    </location>
</feature>
<dbReference type="SMART" id="SM00304">
    <property type="entry name" value="HAMP"/>
    <property type="match status" value="1"/>
</dbReference>
<evidence type="ECO:0000313" key="10">
    <source>
        <dbReference type="Proteomes" id="UP000184171"/>
    </source>
</evidence>
<dbReference type="Pfam" id="PF02743">
    <property type="entry name" value="dCache_1"/>
    <property type="match status" value="1"/>
</dbReference>
<dbReference type="CDD" id="cd12913">
    <property type="entry name" value="PDC1_MCP_like"/>
    <property type="match status" value="1"/>
</dbReference>
<dbReference type="RefSeq" id="WP_072907000.1">
    <property type="nucleotide sequence ID" value="NZ_FQZT01000003.1"/>
</dbReference>
<gene>
    <name evidence="9" type="ORF">SAMN02745165_01330</name>
</gene>
<dbReference type="EMBL" id="FQZT01000003">
    <property type="protein sequence ID" value="SHI98449.1"/>
    <property type="molecule type" value="Genomic_DNA"/>
</dbReference>
<keyword evidence="2" id="KW-1003">Cell membrane</keyword>
<sequence>MRHPSLRTVLIFPYVTLVIILALAIGALSYQTGSQAVRTVAEHLLEETVNRIGQAIERHVVGSVATLEAAFPNGMLAPKNIETDFDDMRTRFWIATSLHIDPNNYVYYGNLDGQAIGLYRRSFEEGELRVKYFPEEHRKRYRIDGINGIPVFESTEAALFDPRHRPWFQAAQSSDEDIWTSVYIDFGTQDLVATRARRVLDKNGELQGVVATDMPLTALNDFVGTLDISPNGTAFIIEPNGLLIASSSSPNVKQLEDGSNRRINAADSCNSLLREIYQQIQPQLEQPLASGSVKTAFFTDTQGEQINVAFASYEDQAGLRWINVVALPDRDFMGGISNNVMRTLFLGFLATIIVVFIGLSILNWVTGDLKQLSIAANQIGSGRQQAPLDIRRNDEIGTLAKSFQAMQYRLQTDHLTGLPNRYAFEQNLNAAIERYQQDGTPFAVMFIDINDFKLINDRFGHDAGDQALIEIALRLRTHIRKQDLVARYAGDEFVALLDGVFSNEDLEPIQKNIEQALATPLQAAKSTITCLGGAIGVAHFPDDADNAKDLLILADDKMYTHKADCKKQS</sequence>
<keyword evidence="4 6" id="KW-1133">Transmembrane helix</keyword>
<evidence type="ECO:0000259" key="8">
    <source>
        <dbReference type="PROSITE" id="PS50887"/>
    </source>
</evidence>
<keyword evidence="10" id="KW-1185">Reference proteome</keyword>
<keyword evidence="5 6" id="KW-0472">Membrane</keyword>
<dbReference type="InterPro" id="IPR052163">
    <property type="entry name" value="DGC-Regulatory_Protein"/>
</dbReference>
<dbReference type="SUPFAM" id="SSF103190">
    <property type="entry name" value="Sensory domain-like"/>
    <property type="match status" value="1"/>
</dbReference>
<evidence type="ECO:0000256" key="2">
    <source>
        <dbReference type="ARBA" id="ARBA00022475"/>
    </source>
</evidence>
<name>A0A1M6FLC9_MALRU</name>
<feature type="domain" description="HAMP" evidence="7">
    <location>
        <begin position="363"/>
        <end position="415"/>
    </location>
</feature>
<evidence type="ECO:0000256" key="3">
    <source>
        <dbReference type="ARBA" id="ARBA00022692"/>
    </source>
</evidence>
<dbReference type="Gene3D" id="3.30.450.20">
    <property type="entry name" value="PAS domain"/>
    <property type="match status" value="1"/>
</dbReference>
<dbReference type="Gene3D" id="6.10.340.10">
    <property type="match status" value="1"/>
</dbReference>
<dbReference type="InterPro" id="IPR029787">
    <property type="entry name" value="Nucleotide_cyclase"/>
</dbReference>
<organism evidence="9 10">
    <name type="scientific">Malonomonas rubra DSM 5091</name>
    <dbReference type="NCBI Taxonomy" id="1122189"/>
    <lineage>
        <taxon>Bacteria</taxon>
        <taxon>Pseudomonadati</taxon>
        <taxon>Thermodesulfobacteriota</taxon>
        <taxon>Desulfuromonadia</taxon>
        <taxon>Desulfuromonadales</taxon>
        <taxon>Geopsychrobacteraceae</taxon>
        <taxon>Malonomonas</taxon>
    </lineage>
</organism>
<dbReference type="InterPro" id="IPR033479">
    <property type="entry name" value="dCache_1"/>
</dbReference>
<dbReference type="PANTHER" id="PTHR46663">
    <property type="entry name" value="DIGUANYLATE CYCLASE DGCT-RELATED"/>
    <property type="match status" value="1"/>
</dbReference>